<gene>
    <name evidence="2" type="ORF">G6R28_04880</name>
</gene>
<dbReference type="PANTHER" id="PTHR38446:SF1">
    <property type="entry name" value="BLL0914 PROTEIN"/>
    <property type="match status" value="1"/>
</dbReference>
<organism evidence="2 3">
    <name type="scientific">Fructobacillus papyrifericola</name>
    <dbReference type="NCBI Taxonomy" id="2713172"/>
    <lineage>
        <taxon>Bacteria</taxon>
        <taxon>Bacillati</taxon>
        <taxon>Bacillota</taxon>
        <taxon>Bacilli</taxon>
        <taxon>Lactobacillales</taxon>
        <taxon>Lactobacillaceae</taxon>
        <taxon>Fructobacillus</taxon>
    </lineage>
</organism>
<reference evidence="2 3" key="1">
    <citation type="submission" date="2020-02" db="EMBL/GenBank/DDBJ databases">
        <title>Fructobacillus sp. isolated from paper mulberry of Taiwan.</title>
        <authorList>
            <person name="Lin S.-T."/>
        </authorList>
    </citation>
    <scope>NUCLEOTIDE SEQUENCE [LARGE SCALE GENOMIC DNA]</scope>
    <source>
        <strain evidence="2 3">M1-21</strain>
    </source>
</reference>
<dbReference type="RefSeq" id="WP_213793116.1">
    <property type="nucleotide sequence ID" value="NZ_JAAMFJ010000002.1"/>
</dbReference>
<proteinExistence type="predicted"/>
<comment type="caution">
    <text evidence="2">The sequence shown here is derived from an EMBL/GenBank/DDBJ whole genome shotgun (WGS) entry which is preliminary data.</text>
</comment>
<keyword evidence="3" id="KW-1185">Reference proteome</keyword>
<dbReference type="PANTHER" id="PTHR38446">
    <property type="entry name" value="BLL0914 PROTEIN"/>
    <property type="match status" value="1"/>
</dbReference>
<dbReference type="EMBL" id="JAAMFJ010000002">
    <property type="protein sequence ID" value="MBS9336564.1"/>
    <property type="molecule type" value="Genomic_DNA"/>
</dbReference>
<keyword evidence="1" id="KW-1133">Transmembrane helix</keyword>
<feature type="transmembrane region" description="Helical" evidence="1">
    <location>
        <begin position="99"/>
        <end position="117"/>
    </location>
</feature>
<feature type="transmembrane region" description="Helical" evidence="1">
    <location>
        <begin position="55"/>
        <end position="72"/>
    </location>
</feature>
<keyword evidence="1" id="KW-0472">Membrane</keyword>
<feature type="transmembrane region" description="Helical" evidence="1">
    <location>
        <begin position="77"/>
        <end position="93"/>
    </location>
</feature>
<dbReference type="Pfam" id="PF06993">
    <property type="entry name" value="DUF1304"/>
    <property type="match status" value="1"/>
</dbReference>
<sequence>MPLLTQILATLVALEFFYIMYLETFQTTSKATGRTFDMSGEELANEKVQLLFQNQGIYNGLIGLGVLIAAFFKADWLLPILVYILLVALYGAVSAKKVALFFKQAGLALLTLLVLVFF</sequence>
<evidence type="ECO:0000313" key="2">
    <source>
        <dbReference type="EMBL" id="MBS9336564.1"/>
    </source>
</evidence>
<name>A0ABS5QTP1_9LACO</name>
<evidence type="ECO:0000256" key="1">
    <source>
        <dbReference type="SAM" id="Phobius"/>
    </source>
</evidence>
<dbReference type="InterPro" id="IPR009732">
    <property type="entry name" value="DUF1304"/>
</dbReference>
<accession>A0ABS5QTP1</accession>
<protein>
    <submittedName>
        <fullName evidence="2">DUF1304 family protein</fullName>
    </submittedName>
</protein>
<evidence type="ECO:0000313" key="3">
    <source>
        <dbReference type="Proteomes" id="UP000735205"/>
    </source>
</evidence>
<dbReference type="Proteomes" id="UP000735205">
    <property type="component" value="Unassembled WGS sequence"/>
</dbReference>
<keyword evidence="1" id="KW-0812">Transmembrane</keyword>